<dbReference type="InterPro" id="IPR032466">
    <property type="entry name" value="Metal_Hydrolase"/>
</dbReference>
<comment type="caution">
    <text evidence="3">The sequence shown here is derived from an EMBL/GenBank/DDBJ whole genome shotgun (WGS) entry which is preliminary data.</text>
</comment>
<dbReference type="RefSeq" id="WP_164692715.1">
    <property type="nucleotide sequence ID" value="NZ_JAAIKB010000001.1"/>
</dbReference>
<dbReference type="InterPro" id="IPR052350">
    <property type="entry name" value="Metallo-dep_Lactonases"/>
</dbReference>
<reference evidence="3 4" key="2">
    <citation type="submission" date="2020-03" db="EMBL/GenBank/DDBJ databases">
        <title>Roseomonas stagni sp. nov., isolated from pond water in Japan.</title>
        <authorList>
            <person name="Furuhata K."/>
            <person name="Miyamoto H."/>
            <person name="Goto K."/>
        </authorList>
    </citation>
    <scope>NUCLEOTIDE SEQUENCE [LARGE SCALE GENOMIC DNA]</scope>
    <source>
        <strain evidence="3 4">PeD5</strain>
    </source>
</reference>
<dbReference type="EMBL" id="JAAIKB010000001">
    <property type="protein sequence ID" value="NGM18847.1"/>
    <property type="molecule type" value="Genomic_DNA"/>
</dbReference>
<evidence type="ECO:0000313" key="3">
    <source>
        <dbReference type="EMBL" id="NGM18847.1"/>
    </source>
</evidence>
<evidence type="ECO:0000256" key="1">
    <source>
        <dbReference type="ARBA" id="ARBA00038310"/>
    </source>
</evidence>
<organism evidence="3 4">
    <name type="scientific">Falsiroseomonas algicola</name>
    <dbReference type="NCBI Taxonomy" id="2716930"/>
    <lineage>
        <taxon>Bacteria</taxon>
        <taxon>Pseudomonadati</taxon>
        <taxon>Pseudomonadota</taxon>
        <taxon>Alphaproteobacteria</taxon>
        <taxon>Acetobacterales</taxon>
        <taxon>Roseomonadaceae</taxon>
        <taxon>Falsiroseomonas</taxon>
    </lineage>
</organism>
<proteinExistence type="inferred from homology"/>
<name>A0A6M1LF95_9PROT</name>
<dbReference type="Gene3D" id="3.20.20.140">
    <property type="entry name" value="Metal-dependent hydrolases"/>
    <property type="match status" value="1"/>
</dbReference>
<gene>
    <name evidence="3" type="ORF">G3576_02400</name>
</gene>
<protein>
    <submittedName>
        <fullName evidence="3">Amidohydrolase family protein</fullName>
    </submittedName>
</protein>
<dbReference type="Proteomes" id="UP000475385">
    <property type="component" value="Unassembled WGS sequence"/>
</dbReference>
<reference evidence="3 4" key="1">
    <citation type="submission" date="2020-02" db="EMBL/GenBank/DDBJ databases">
        <authorList>
            <person name="Kim H.M."/>
            <person name="Jeon C.O."/>
        </authorList>
    </citation>
    <scope>NUCLEOTIDE SEQUENCE [LARGE SCALE GENOMIC DNA]</scope>
    <source>
        <strain evidence="3 4">PeD5</strain>
    </source>
</reference>
<dbReference type="InterPro" id="IPR006680">
    <property type="entry name" value="Amidohydro-rel"/>
</dbReference>
<evidence type="ECO:0000259" key="2">
    <source>
        <dbReference type="Pfam" id="PF04909"/>
    </source>
</evidence>
<dbReference type="PANTHER" id="PTHR43569">
    <property type="entry name" value="AMIDOHYDROLASE"/>
    <property type="match status" value="1"/>
</dbReference>
<dbReference type="Pfam" id="PF04909">
    <property type="entry name" value="Amidohydro_2"/>
    <property type="match status" value="1"/>
</dbReference>
<sequence length="358" mass="38269">MVPSWRLNAAKQVEIREEWLALREEEILDPARPIVDPHHHLWDRHDETYLLADLLRDTGSGHDIRATVFIQCASMYRPDGPAALKPLGETEFVNGIAAAAASGTYGKTLACAGIVGFADLLLGDAVAPVLEAHVAIAGARFRGVRNRTAWHPDPEVRSNLITPPPGPLAEPAFAVGARRLAALGLTLDVWAYHTQLGDVLALAKAVPEVTLIVNHIGGALGVGPFAGRRAEVFAPWRDQMRALAALPNVRVKIGGLAMEVTGYDFHHHALPPSSAELAAAWKPWVETVIELFGAGRCMFESNFPVDKGMAGYAAMWNAFKRLAAGASEGEKAPLFAGTAIRTYRLDQVPGGGGLAALA</sequence>
<accession>A0A6M1LF95</accession>
<feature type="domain" description="Amidohydrolase-related" evidence="2">
    <location>
        <begin position="35"/>
        <end position="345"/>
    </location>
</feature>
<dbReference type="PANTHER" id="PTHR43569:SF1">
    <property type="entry name" value="BLL3371 PROTEIN"/>
    <property type="match status" value="1"/>
</dbReference>
<dbReference type="AlphaFoldDB" id="A0A6M1LF95"/>
<dbReference type="SUPFAM" id="SSF51556">
    <property type="entry name" value="Metallo-dependent hydrolases"/>
    <property type="match status" value="1"/>
</dbReference>
<evidence type="ECO:0000313" key="4">
    <source>
        <dbReference type="Proteomes" id="UP000475385"/>
    </source>
</evidence>
<keyword evidence="4" id="KW-1185">Reference proteome</keyword>
<comment type="similarity">
    <text evidence="1">Belongs to the metallo-dependent hydrolases superfamily.</text>
</comment>
<dbReference type="GO" id="GO:0016787">
    <property type="term" value="F:hydrolase activity"/>
    <property type="evidence" value="ECO:0007669"/>
    <property type="project" value="InterPro"/>
</dbReference>